<proteinExistence type="predicted"/>
<dbReference type="Proteomes" id="UP000295620">
    <property type="component" value="Unassembled WGS sequence"/>
</dbReference>
<keyword evidence="2" id="KW-1185">Reference proteome</keyword>
<evidence type="ECO:0000313" key="1">
    <source>
        <dbReference type="EMBL" id="TDQ07145.1"/>
    </source>
</evidence>
<gene>
    <name evidence="1" type="ORF">ATK78_4161</name>
</gene>
<name>A0A4R6STE1_9SPHI</name>
<accession>A0A4R6STE1</accession>
<comment type="caution">
    <text evidence="1">The sequence shown here is derived from an EMBL/GenBank/DDBJ whole genome shotgun (WGS) entry which is preliminary data.</text>
</comment>
<dbReference type="EMBL" id="SNYC01000007">
    <property type="protein sequence ID" value="TDQ07145.1"/>
    <property type="molecule type" value="Genomic_DNA"/>
</dbReference>
<sequence length="63" mass="7419">MILRAQHAIGIHLYIGAGKPEIFNVHHTFGFTELAIWDSKSSRSYLVIRMYYRNNHFNLANRK</sequence>
<dbReference type="AlphaFoldDB" id="A0A4R6STE1"/>
<protein>
    <submittedName>
        <fullName evidence="1">Uncharacterized protein</fullName>
    </submittedName>
</protein>
<reference evidence="1 2" key="1">
    <citation type="submission" date="2019-03" db="EMBL/GenBank/DDBJ databases">
        <title>Genomic Encyclopedia of Archaeal and Bacterial Type Strains, Phase II (KMG-II): from individual species to whole genera.</title>
        <authorList>
            <person name="Goeker M."/>
        </authorList>
    </citation>
    <scope>NUCLEOTIDE SEQUENCE [LARGE SCALE GENOMIC DNA]</scope>
    <source>
        <strain evidence="1 2">DSM 19035</strain>
    </source>
</reference>
<evidence type="ECO:0000313" key="2">
    <source>
        <dbReference type="Proteomes" id="UP000295620"/>
    </source>
</evidence>
<organism evidence="1 2">
    <name type="scientific">Pedobacter metabolipauper</name>
    <dbReference type="NCBI Taxonomy" id="425513"/>
    <lineage>
        <taxon>Bacteria</taxon>
        <taxon>Pseudomonadati</taxon>
        <taxon>Bacteroidota</taxon>
        <taxon>Sphingobacteriia</taxon>
        <taxon>Sphingobacteriales</taxon>
        <taxon>Sphingobacteriaceae</taxon>
        <taxon>Pedobacter</taxon>
    </lineage>
</organism>